<organism evidence="2 3">
    <name type="scientific">Caulobacter segnis</name>
    <dbReference type="NCBI Taxonomy" id="88688"/>
    <lineage>
        <taxon>Bacteria</taxon>
        <taxon>Pseudomonadati</taxon>
        <taxon>Pseudomonadota</taxon>
        <taxon>Alphaproteobacteria</taxon>
        <taxon>Caulobacterales</taxon>
        <taxon>Caulobacteraceae</taxon>
        <taxon>Caulobacter</taxon>
    </lineage>
</organism>
<keyword evidence="3" id="KW-1185">Reference proteome</keyword>
<dbReference type="EMBL" id="CP096040">
    <property type="protein sequence ID" value="USQ94878.1"/>
    <property type="molecule type" value="Genomic_DNA"/>
</dbReference>
<evidence type="ECO:0000256" key="1">
    <source>
        <dbReference type="SAM" id="Phobius"/>
    </source>
</evidence>
<dbReference type="Proteomes" id="UP001057520">
    <property type="component" value="Chromosome"/>
</dbReference>
<proteinExistence type="predicted"/>
<sequence length="47" mass="4722">MTPADPTTAKFAALSAKFALGVGETVLNLALSAAVPVSLVVFAVLTF</sequence>
<feature type="transmembrane region" description="Helical" evidence="1">
    <location>
        <begin position="26"/>
        <end position="45"/>
    </location>
</feature>
<protein>
    <submittedName>
        <fullName evidence="2">Uncharacterized protein</fullName>
    </submittedName>
</protein>
<accession>A0ABY4ZQ84</accession>
<gene>
    <name evidence="2" type="ORF">MZV50_20270</name>
</gene>
<keyword evidence="1" id="KW-1133">Transmembrane helix</keyword>
<keyword evidence="1" id="KW-0472">Membrane</keyword>
<reference evidence="2 3" key="1">
    <citation type="submission" date="2022-04" db="EMBL/GenBank/DDBJ databases">
        <title>Genome sequence of soybean root-associated Caulobacter segnis RL271.</title>
        <authorList>
            <person name="Longley R."/>
            <person name="Bonito G."/>
            <person name="Trigodet F."/>
            <person name="Crosson S."/>
            <person name="Fiebig A."/>
        </authorList>
    </citation>
    <scope>NUCLEOTIDE SEQUENCE [LARGE SCALE GENOMIC DNA]</scope>
    <source>
        <strain evidence="2 3">RL271</strain>
    </source>
</reference>
<evidence type="ECO:0000313" key="2">
    <source>
        <dbReference type="EMBL" id="USQ94878.1"/>
    </source>
</evidence>
<evidence type="ECO:0000313" key="3">
    <source>
        <dbReference type="Proteomes" id="UP001057520"/>
    </source>
</evidence>
<name>A0ABY4ZQ84_9CAUL</name>
<keyword evidence="1" id="KW-0812">Transmembrane</keyword>